<keyword evidence="2" id="KW-1185">Reference proteome</keyword>
<gene>
    <name evidence="1" type="ORF">DRW48_10580</name>
</gene>
<evidence type="ECO:0000313" key="1">
    <source>
        <dbReference type="EMBL" id="AXC50080.1"/>
    </source>
</evidence>
<protein>
    <submittedName>
        <fullName evidence="1">Uncharacterized protein</fullName>
    </submittedName>
</protein>
<dbReference type="SUPFAM" id="SSF51126">
    <property type="entry name" value="Pectin lyase-like"/>
    <property type="match status" value="1"/>
</dbReference>
<dbReference type="Gene3D" id="2.160.20.10">
    <property type="entry name" value="Single-stranded right-handed beta-helix, Pectin lyase-like"/>
    <property type="match status" value="1"/>
</dbReference>
<name>A0A344PL25_9RHOB</name>
<dbReference type="Proteomes" id="UP000252023">
    <property type="component" value="Chromosome"/>
</dbReference>
<evidence type="ECO:0000313" key="2">
    <source>
        <dbReference type="Proteomes" id="UP000252023"/>
    </source>
</evidence>
<dbReference type="EMBL" id="CP030918">
    <property type="protein sequence ID" value="AXC50080.1"/>
    <property type="molecule type" value="Genomic_DNA"/>
</dbReference>
<dbReference type="AlphaFoldDB" id="A0A344PL25"/>
<sequence length="640" mass="68754">MILNFGTQARPAGLSTLEQVMQIRDQAVAAAKTAADDAVADVGRRADDAVTAAEQASRDAAEASQRIVDAAATAGSGISSASLSPSTRALTLNRPLMPSVVVPLEPEFRGFTATEYATRDEALAAKPPTKAKFLWVNGLLYQRDSSGAALQVADGTKWSPAINCTPMHFGAVGDGVADDTVPIEKALEWMGAADGRPQLLDGLNKFYALSRTIAPTGFRERSFRFANIKPHSTWVSRWPGDGNSIWPISGPNGIVAAFGSVLKPGEIASPKPEDYATYPFFYLGVGLGGFTLDTISFDGRDANKQPAADFVLYHGGSNTLSRLKGRGCANFGVWVAGGTDGAAQDLKISQWNLTDVENGQHAKRTAAALVLGTGDITWRNNIGRYCKYPLVVYGTGASQLIGDHYYNGARDGDVLTTGKTYGRLVYKGAFPVFSDCYTDKCISRFEEPRVQDRNTRHLTSGAAINDPFYYELVPRAPNTKLNGLMIVNGDFQGTKTGNSDSLLPGDFFRIDAWGSHNYFVGPAQMVVADNVYHVGTNAGVSVPSTRGTVVQRVLPTTWAASSGAYKSGIVELADRLFLPNALDYSIVYSVSASSTQASAPYALPNIRMQRLGRTQVQFWCDTNPDVHINIMWHSVGQSLS</sequence>
<proteinExistence type="predicted"/>
<dbReference type="OrthoDB" id="7586295at2"/>
<dbReference type="RefSeq" id="WP_114076399.1">
    <property type="nucleotide sequence ID" value="NZ_CP030918.1"/>
</dbReference>
<dbReference type="InterPro" id="IPR012334">
    <property type="entry name" value="Pectin_lyas_fold"/>
</dbReference>
<dbReference type="InterPro" id="IPR011050">
    <property type="entry name" value="Pectin_lyase_fold/virulence"/>
</dbReference>
<accession>A0A344PL25</accession>
<reference evidence="2" key="1">
    <citation type="submission" date="2018-07" db="EMBL/GenBank/DDBJ databases">
        <title>Genome sequencing of Paracoccus sp. SC2-6.</title>
        <authorList>
            <person name="Heo J."/>
            <person name="Kim S.-J."/>
            <person name="Kwon S.-W."/>
        </authorList>
    </citation>
    <scope>NUCLEOTIDE SEQUENCE [LARGE SCALE GENOMIC DNA]</scope>
    <source>
        <strain evidence="2">SC2-6</strain>
    </source>
</reference>
<organism evidence="1 2">
    <name type="scientific">Paracoccus suum</name>
    <dbReference type="NCBI Taxonomy" id="2259340"/>
    <lineage>
        <taxon>Bacteria</taxon>
        <taxon>Pseudomonadati</taxon>
        <taxon>Pseudomonadota</taxon>
        <taxon>Alphaproteobacteria</taxon>
        <taxon>Rhodobacterales</taxon>
        <taxon>Paracoccaceae</taxon>
        <taxon>Paracoccus</taxon>
    </lineage>
</organism>
<dbReference type="KEGG" id="pars:DRW48_10580"/>